<dbReference type="InterPro" id="IPR055733">
    <property type="entry name" value="DUF7309"/>
</dbReference>
<dbReference type="Proteomes" id="UP001589776">
    <property type="component" value="Unassembled WGS sequence"/>
</dbReference>
<dbReference type="Pfam" id="PF22007">
    <property type="entry name" value="DUF6930"/>
    <property type="match status" value="1"/>
</dbReference>
<reference evidence="3 4" key="1">
    <citation type="submission" date="2024-09" db="EMBL/GenBank/DDBJ databases">
        <authorList>
            <person name="Sun Q."/>
            <person name="Mori K."/>
        </authorList>
    </citation>
    <scope>NUCLEOTIDE SEQUENCE [LARGE SCALE GENOMIC DNA]</scope>
    <source>
        <strain evidence="3 4">CCM 7759</strain>
    </source>
</reference>
<organism evidence="3 4">
    <name type="scientific">Paenibacillus chartarius</name>
    <dbReference type="NCBI Taxonomy" id="747481"/>
    <lineage>
        <taxon>Bacteria</taxon>
        <taxon>Bacillati</taxon>
        <taxon>Bacillota</taxon>
        <taxon>Bacilli</taxon>
        <taxon>Bacillales</taxon>
        <taxon>Paenibacillaceae</taxon>
        <taxon>Paenibacillus</taxon>
    </lineage>
</organism>
<dbReference type="Pfam" id="PF23988">
    <property type="entry name" value="DUF7309"/>
    <property type="match status" value="1"/>
</dbReference>
<protein>
    <submittedName>
        <fullName evidence="3">DUF6930 domain-containing protein</fullName>
    </submittedName>
</protein>
<feature type="domain" description="DUF7309" evidence="2">
    <location>
        <begin position="17"/>
        <end position="177"/>
    </location>
</feature>
<evidence type="ECO:0000313" key="4">
    <source>
        <dbReference type="Proteomes" id="UP001589776"/>
    </source>
</evidence>
<evidence type="ECO:0000259" key="1">
    <source>
        <dbReference type="Pfam" id="PF22007"/>
    </source>
</evidence>
<accession>A0ABV6DHP4</accession>
<evidence type="ECO:0000313" key="3">
    <source>
        <dbReference type="EMBL" id="MFC0212173.1"/>
    </source>
</evidence>
<dbReference type="InterPro" id="IPR054216">
    <property type="entry name" value="DUF6930"/>
</dbReference>
<feature type="domain" description="DUF6930" evidence="1">
    <location>
        <begin position="222"/>
        <end position="341"/>
    </location>
</feature>
<proteinExistence type="predicted"/>
<sequence length="347" mass="38954">MGNRAKAAKSPLNIEVWGRLYEMASEFKRSRCWEWMEDIHIVAVKDPASSLTGYCSVLGRGGHMTGLAVYLGDTGLYTLQGMLSGSLDEDPRYIQHSLLLSFEDRRELYPVELKRIKELGLSYRGAGAWPSFRLFEPGYVPWPEFSDELAAFLTVAIEQTLQTASAYRSNPDDMLDPKGAFVTRVPHRTGTSPINWGEERIVPGPGMIPEDPEAGPLDQLQLAKLRKSLKPAKGALWEMDCFFLPMPIQEGDKPFYPLMLLVVDHESEMILHTALFEKSSAPREVTARMLELIQSAGILPEGLWAANPRVFDYMHQLITGLKLQAYVASELPVLEQAKSVMLHQFGR</sequence>
<dbReference type="RefSeq" id="WP_377469276.1">
    <property type="nucleotide sequence ID" value="NZ_JBHLWN010000027.1"/>
</dbReference>
<dbReference type="EMBL" id="JBHLWN010000027">
    <property type="protein sequence ID" value="MFC0212173.1"/>
    <property type="molecule type" value="Genomic_DNA"/>
</dbReference>
<comment type="caution">
    <text evidence="3">The sequence shown here is derived from an EMBL/GenBank/DDBJ whole genome shotgun (WGS) entry which is preliminary data.</text>
</comment>
<evidence type="ECO:0000259" key="2">
    <source>
        <dbReference type="Pfam" id="PF23988"/>
    </source>
</evidence>
<name>A0ABV6DHP4_9BACL</name>
<gene>
    <name evidence="3" type="ORF">ACFFK0_06830</name>
</gene>
<keyword evidence="4" id="KW-1185">Reference proteome</keyword>